<evidence type="ECO:0000259" key="18">
    <source>
        <dbReference type="PROSITE" id="PS50894"/>
    </source>
</evidence>
<evidence type="ECO:0000256" key="4">
    <source>
        <dbReference type="ARBA" id="ARBA00022475"/>
    </source>
</evidence>
<feature type="modified residue" description="Phosphohistidine" evidence="12">
    <location>
        <position position="805"/>
    </location>
</feature>
<feature type="domain" description="Response regulatory" evidence="17">
    <location>
        <begin position="478"/>
        <end position="592"/>
    </location>
</feature>
<evidence type="ECO:0000256" key="15">
    <source>
        <dbReference type="SAM" id="Phobius"/>
    </source>
</evidence>
<dbReference type="SUPFAM" id="SSF47384">
    <property type="entry name" value="Homodimeric domain of signal transducing histidine kinase"/>
    <property type="match status" value="1"/>
</dbReference>
<keyword evidence="6 15" id="KW-0812">Transmembrane</keyword>
<dbReference type="Pfam" id="PF02518">
    <property type="entry name" value="HATPase_c"/>
    <property type="match status" value="1"/>
</dbReference>
<evidence type="ECO:0000256" key="10">
    <source>
        <dbReference type="ARBA" id="ARBA00023012"/>
    </source>
</evidence>
<dbReference type="Proteomes" id="UP001595636">
    <property type="component" value="Unassembled WGS sequence"/>
</dbReference>
<keyword evidence="10" id="KW-0902">Two-component regulatory system</keyword>
<dbReference type="EMBL" id="JBHRYH010000008">
    <property type="protein sequence ID" value="MFC3625219.1"/>
    <property type="molecule type" value="Genomic_DNA"/>
</dbReference>
<dbReference type="CDD" id="cd17546">
    <property type="entry name" value="REC_hyHK_CKI1_RcsC-like"/>
    <property type="match status" value="1"/>
</dbReference>
<dbReference type="RefSeq" id="WP_390276704.1">
    <property type="nucleotide sequence ID" value="NZ_JBHRYH010000008.1"/>
</dbReference>
<feature type="transmembrane region" description="Helical" evidence="15">
    <location>
        <begin position="179"/>
        <end position="199"/>
    </location>
</feature>
<dbReference type="CDD" id="cd00156">
    <property type="entry name" value="REC"/>
    <property type="match status" value="1"/>
</dbReference>
<accession>A0ABV7TR37</accession>
<dbReference type="Pfam" id="PF00072">
    <property type="entry name" value="Response_reg"/>
    <property type="match status" value="2"/>
</dbReference>
<dbReference type="Gene3D" id="1.20.120.160">
    <property type="entry name" value="HPT domain"/>
    <property type="match status" value="1"/>
</dbReference>
<dbReference type="PROSITE" id="PS50894">
    <property type="entry name" value="HPT"/>
    <property type="match status" value="1"/>
</dbReference>
<dbReference type="PROSITE" id="PS50109">
    <property type="entry name" value="HIS_KIN"/>
    <property type="match status" value="1"/>
</dbReference>
<keyword evidence="14" id="KW-0175">Coiled coil</keyword>
<evidence type="ECO:0000256" key="6">
    <source>
        <dbReference type="ARBA" id="ARBA00022692"/>
    </source>
</evidence>
<dbReference type="InterPro" id="IPR003594">
    <property type="entry name" value="HATPase_dom"/>
</dbReference>
<dbReference type="CDD" id="cd16922">
    <property type="entry name" value="HATPase_EvgS-ArcB-TorS-like"/>
    <property type="match status" value="1"/>
</dbReference>
<evidence type="ECO:0000256" key="12">
    <source>
        <dbReference type="PROSITE-ProRule" id="PRU00110"/>
    </source>
</evidence>
<keyword evidence="20" id="KW-1185">Reference proteome</keyword>
<evidence type="ECO:0000259" key="17">
    <source>
        <dbReference type="PROSITE" id="PS50110"/>
    </source>
</evidence>
<keyword evidence="8" id="KW-0067">ATP-binding</keyword>
<dbReference type="InterPro" id="IPR036097">
    <property type="entry name" value="HisK_dim/P_sf"/>
</dbReference>
<comment type="subcellular location">
    <subcellularLocation>
        <location evidence="2">Cell membrane</location>
        <topology evidence="2">Multi-pass membrane protein</topology>
    </subcellularLocation>
</comment>
<keyword evidence="7" id="KW-0547">Nucleotide-binding</keyword>
<dbReference type="Gene3D" id="1.10.287.130">
    <property type="match status" value="1"/>
</dbReference>
<dbReference type="EC" id="2.7.13.3" evidence="3"/>
<dbReference type="InterPro" id="IPR036641">
    <property type="entry name" value="HPT_dom_sf"/>
</dbReference>
<dbReference type="InterPro" id="IPR011006">
    <property type="entry name" value="CheY-like_superfamily"/>
</dbReference>
<dbReference type="SMART" id="SM00448">
    <property type="entry name" value="REC"/>
    <property type="match status" value="2"/>
</dbReference>
<evidence type="ECO:0000256" key="14">
    <source>
        <dbReference type="SAM" id="Coils"/>
    </source>
</evidence>
<keyword evidence="11 15" id="KW-0472">Membrane</keyword>
<feature type="domain" description="HPt" evidence="18">
    <location>
        <begin position="766"/>
        <end position="859"/>
    </location>
</feature>
<gene>
    <name evidence="19" type="ORF">ACFOKJ_03540</name>
</gene>
<dbReference type="SUPFAM" id="SSF55874">
    <property type="entry name" value="ATPase domain of HSP90 chaperone/DNA topoisomerase II/histidine kinase"/>
    <property type="match status" value="1"/>
</dbReference>
<evidence type="ECO:0000256" key="1">
    <source>
        <dbReference type="ARBA" id="ARBA00000085"/>
    </source>
</evidence>
<evidence type="ECO:0000256" key="3">
    <source>
        <dbReference type="ARBA" id="ARBA00012438"/>
    </source>
</evidence>
<evidence type="ECO:0000313" key="20">
    <source>
        <dbReference type="Proteomes" id="UP001595636"/>
    </source>
</evidence>
<name>A0ABV7TR37_9NEIS</name>
<evidence type="ECO:0000256" key="13">
    <source>
        <dbReference type="PROSITE-ProRule" id="PRU00169"/>
    </source>
</evidence>
<dbReference type="SMART" id="SM00388">
    <property type="entry name" value="HisKA"/>
    <property type="match status" value="1"/>
</dbReference>
<comment type="caution">
    <text evidence="19">The sequence shown here is derived from an EMBL/GenBank/DDBJ whole genome shotgun (WGS) entry which is preliminary data.</text>
</comment>
<feature type="domain" description="Response regulatory" evidence="17">
    <location>
        <begin position="617"/>
        <end position="735"/>
    </location>
</feature>
<feature type="transmembrane region" description="Helical" evidence="15">
    <location>
        <begin position="9"/>
        <end position="28"/>
    </location>
</feature>
<organism evidence="19 20">
    <name type="scientific">Vogesella amnigena</name>
    <dbReference type="NCBI Taxonomy" id="1507449"/>
    <lineage>
        <taxon>Bacteria</taxon>
        <taxon>Pseudomonadati</taxon>
        <taxon>Pseudomonadota</taxon>
        <taxon>Betaproteobacteria</taxon>
        <taxon>Neisseriales</taxon>
        <taxon>Chromobacteriaceae</taxon>
        <taxon>Vogesella</taxon>
    </lineage>
</organism>
<evidence type="ECO:0000313" key="19">
    <source>
        <dbReference type="EMBL" id="MFC3625219.1"/>
    </source>
</evidence>
<keyword evidence="5 13" id="KW-0597">Phosphoprotein</keyword>
<dbReference type="CDD" id="cd00082">
    <property type="entry name" value="HisKA"/>
    <property type="match status" value="1"/>
</dbReference>
<feature type="modified residue" description="4-aspartylphosphate" evidence="13">
    <location>
        <position position="666"/>
    </location>
</feature>
<keyword evidence="9 15" id="KW-1133">Transmembrane helix</keyword>
<sequence>MLNSRKRQLWWLAALMSIALLAVGGLYYKQRTVMQRVSVLGEDNVVWVYTQLGIDYFRAMGAARVADATNSPEDMDELMLRYEILVSRINILSQYRFAPYFHDSQWHGKQIGTLQRMIANTDALLEQHDGMFDRTSARAFIGELEQVAEAVRELTLGANSRLNQVQQENNRALDGLNTLVAALAMLLILITAIIAVLAYRNLSASERRRLEAEQLSQNLDRARREAEAANEAKSTFLANMSHEIRTPMNGIIGMTDLTLDTRLDDEQRQYLGMVKSSAESLLVIINDILDFSKIEAGKLEVESLPFSLHNLLAQTLQPFAPSAGRKGLELISRIPPEIPDQLVSDPLRLRQILNNLVSNAVKFTEHGEIEVSVAILASTPDSAVLQFSVRDTGIGIPADKQQLIFAAFAQADNSTTRRYGGTGLGLAITRQLVELLGGKLWLQSLPEKGSMFHFTLPVSFSEVQLPNAVPASSLQGMPVLVADDNATNRSWLATLLQGWGMRPTVVEDGFAALQVLQETTFPLLLLDAHMPGMSGFELVEQLHSRQHASTVIMLTSSHERGDTRRCQALGIGGYLTKPVRQEQLLQLMLQLHGASQQGITPPLLTQDTVQLPLPVHNVLLVEDNPTNQKLGITLLERQGYQVMLAVNGQEALDLLAAQQFDLVLMDMQMPVMDGLEATRRIRQQEALSGGHLPIIAMTANVMSGDRERCLEAGMDGYISKPISAAKVQEEISRVLGGLPMPAAPLHHGTGEQVFDYTQMLRNCDGDQAFVPSLLQAFADDAPKLLGEIKTALQTNDLLRCGIAAHSLRGSALSLAAPALVQHCQVVERASKNGDLAAAHAALPALDNALQQLLTAIRPYQTADAD</sequence>
<dbReference type="InterPro" id="IPR003661">
    <property type="entry name" value="HisK_dim/P_dom"/>
</dbReference>
<dbReference type="Gene3D" id="3.30.565.10">
    <property type="entry name" value="Histidine kinase-like ATPase, C-terminal domain"/>
    <property type="match status" value="1"/>
</dbReference>
<dbReference type="InterPro" id="IPR004358">
    <property type="entry name" value="Sig_transdc_His_kin-like_C"/>
</dbReference>
<feature type="coiled-coil region" evidence="14">
    <location>
        <begin position="205"/>
        <end position="239"/>
    </location>
</feature>
<dbReference type="PROSITE" id="PS50110">
    <property type="entry name" value="RESPONSE_REGULATORY"/>
    <property type="match status" value="2"/>
</dbReference>
<dbReference type="SUPFAM" id="SSF47226">
    <property type="entry name" value="Histidine-containing phosphotransfer domain, HPT domain"/>
    <property type="match status" value="1"/>
</dbReference>
<dbReference type="Pfam" id="PF00512">
    <property type="entry name" value="HisKA"/>
    <property type="match status" value="1"/>
</dbReference>
<reference evidence="20" key="1">
    <citation type="journal article" date="2019" name="Int. J. Syst. Evol. Microbiol.">
        <title>The Global Catalogue of Microorganisms (GCM) 10K type strain sequencing project: providing services to taxonomists for standard genome sequencing and annotation.</title>
        <authorList>
            <consortium name="The Broad Institute Genomics Platform"/>
            <consortium name="The Broad Institute Genome Sequencing Center for Infectious Disease"/>
            <person name="Wu L."/>
            <person name="Ma J."/>
        </authorList>
    </citation>
    <scope>NUCLEOTIDE SEQUENCE [LARGE SCALE GENOMIC DNA]</scope>
    <source>
        <strain evidence="20">KCTC 42195</strain>
    </source>
</reference>
<dbReference type="Gene3D" id="3.40.50.2300">
    <property type="match status" value="2"/>
</dbReference>
<comment type="catalytic activity">
    <reaction evidence="1">
        <text>ATP + protein L-histidine = ADP + protein N-phospho-L-histidine.</text>
        <dbReference type="EC" id="2.7.13.3"/>
    </reaction>
</comment>
<dbReference type="PRINTS" id="PR00344">
    <property type="entry name" value="BCTRLSENSOR"/>
</dbReference>
<evidence type="ECO:0000259" key="16">
    <source>
        <dbReference type="PROSITE" id="PS50109"/>
    </source>
</evidence>
<evidence type="ECO:0000256" key="11">
    <source>
        <dbReference type="ARBA" id="ARBA00023136"/>
    </source>
</evidence>
<dbReference type="InterPro" id="IPR001789">
    <property type="entry name" value="Sig_transdc_resp-reg_receiver"/>
</dbReference>
<evidence type="ECO:0000256" key="8">
    <source>
        <dbReference type="ARBA" id="ARBA00022840"/>
    </source>
</evidence>
<dbReference type="SMART" id="SM00387">
    <property type="entry name" value="HATPase_c"/>
    <property type="match status" value="1"/>
</dbReference>
<proteinExistence type="predicted"/>
<dbReference type="Pfam" id="PF01627">
    <property type="entry name" value="Hpt"/>
    <property type="match status" value="1"/>
</dbReference>
<dbReference type="PANTHER" id="PTHR45339">
    <property type="entry name" value="HYBRID SIGNAL TRANSDUCTION HISTIDINE KINASE J"/>
    <property type="match status" value="1"/>
</dbReference>
<protein>
    <recommendedName>
        <fullName evidence="3">histidine kinase</fullName>
        <ecNumber evidence="3">2.7.13.3</ecNumber>
    </recommendedName>
</protein>
<feature type="domain" description="Histidine kinase" evidence="16">
    <location>
        <begin position="239"/>
        <end position="460"/>
    </location>
</feature>
<dbReference type="InterPro" id="IPR005467">
    <property type="entry name" value="His_kinase_dom"/>
</dbReference>
<keyword evidence="4" id="KW-1003">Cell membrane</keyword>
<dbReference type="SUPFAM" id="SSF52172">
    <property type="entry name" value="CheY-like"/>
    <property type="match status" value="2"/>
</dbReference>
<evidence type="ECO:0000256" key="7">
    <source>
        <dbReference type="ARBA" id="ARBA00022741"/>
    </source>
</evidence>
<evidence type="ECO:0000256" key="5">
    <source>
        <dbReference type="ARBA" id="ARBA00022553"/>
    </source>
</evidence>
<evidence type="ECO:0000256" key="9">
    <source>
        <dbReference type="ARBA" id="ARBA00022989"/>
    </source>
</evidence>
<feature type="modified residue" description="4-aspartylphosphate" evidence="13">
    <location>
        <position position="527"/>
    </location>
</feature>
<evidence type="ECO:0000256" key="2">
    <source>
        <dbReference type="ARBA" id="ARBA00004651"/>
    </source>
</evidence>
<dbReference type="InterPro" id="IPR008207">
    <property type="entry name" value="Sig_transdc_His_kin_Hpt_dom"/>
</dbReference>
<dbReference type="PANTHER" id="PTHR45339:SF1">
    <property type="entry name" value="HYBRID SIGNAL TRANSDUCTION HISTIDINE KINASE J"/>
    <property type="match status" value="1"/>
</dbReference>
<dbReference type="InterPro" id="IPR036890">
    <property type="entry name" value="HATPase_C_sf"/>
</dbReference>